<dbReference type="InterPro" id="IPR000719">
    <property type="entry name" value="Prot_kinase_dom"/>
</dbReference>
<dbReference type="InterPro" id="IPR050154">
    <property type="entry name" value="UbiB_kinase"/>
</dbReference>
<dbReference type="CDD" id="cd05121">
    <property type="entry name" value="ABC1_ADCK3-like"/>
    <property type="match status" value="1"/>
</dbReference>
<evidence type="ECO:0000313" key="3">
    <source>
        <dbReference type="EMBL" id="MBP1931388.1"/>
    </source>
</evidence>
<dbReference type="InterPro" id="IPR011009">
    <property type="entry name" value="Kinase-like_dom_sf"/>
</dbReference>
<accession>A0ABS4GM99</accession>
<proteinExistence type="inferred from homology"/>
<dbReference type="PANTHER" id="PTHR10566:SF113">
    <property type="entry name" value="PROTEIN ACTIVITY OF BC1 COMPLEX KINASE 7, CHLOROPLASTIC"/>
    <property type="match status" value="1"/>
</dbReference>
<sequence>MKIKLIRRFFIIRLALSFIFDYWRIVFLKKRLEGDQLEEAVSRVSANAGKRMRNTAFRLEGIIVKVGQFLSTREDLLPKAFTEQLTDLQDTMPPVPFSKMKPYIEKQSNHRLDFIFGRFEENPVASASLAQVHKAILKDGSVVAVKVIRPNIEKIAKADLDSLGLMAKITKLFPSLRRKMNFVQLHQEFSETILRELDCRQELIHLQRFAAMFANDLRIKIPYAYVEYTTERILVMEFIEGTRVTELPKLHSLEVDATAIAKTLLEAYFLQLFVYGFIHVDPHPGNLLILSNHQICFLDFGMVDELDSEEVTLFRRLFQSILLGDLNVIMSTLKQLGFVTQQANQEAVRSVIRHMLDRFSDVDHPSDATIGLASLLRNNDLQLQAKYMFLLRSVGFMLSTLKRLAPNIPIFELLIQVGPVVFSRVREK</sequence>
<keyword evidence="4" id="KW-1185">Reference proteome</keyword>
<keyword evidence="3" id="KW-0808">Transferase</keyword>
<dbReference type="Gene3D" id="1.10.510.10">
    <property type="entry name" value="Transferase(Phosphotransferase) domain 1"/>
    <property type="match status" value="1"/>
</dbReference>
<dbReference type="PROSITE" id="PS50011">
    <property type="entry name" value="PROTEIN_KINASE_DOM"/>
    <property type="match status" value="1"/>
</dbReference>
<dbReference type="RefSeq" id="WP_209809453.1">
    <property type="nucleotide sequence ID" value="NZ_JAGGKT010000002.1"/>
</dbReference>
<dbReference type="Pfam" id="PF03109">
    <property type="entry name" value="ABC1"/>
    <property type="match status" value="1"/>
</dbReference>
<feature type="domain" description="Protein kinase" evidence="2">
    <location>
        <begin position="118"/>
        <end position="428"/>
    </location>
</feature>
<dbReference type="EMBL" id="JAGGKT010000002">
    <property type="protein sequence ID" value="MBP1931388.1"/>
    <property type="molecule type" value="Genomic_DNA"/>
</dbReference>
<evidence type="ECO:0000313" key="4">
    <source>
        <dbReference type="Proteomes" id="UP001519343"/>
    </source>
</evidence>
<evidence type="ECO:0000259" key="2">
    <source>
        <dbReference type="PROSITE" id="PS50011"/>
    </source>
</evidence>
<comment type="similarity">
    <text evidence="1">Belongs to the protein kinase superfamily. ADCK protein kinase family.</text>
</comment>
<organism evidence="3 4">
    <name type="scientific">Ammoniphilus resinae</name>
    <dbReference type="NCBI Taxonomy" id="861532"/>
    <lineage>
        <taxon>Bacteria</taxon>
        <taxon>Bacillati</taxon>
        <taxon>Bacillota</taxon>
        <taxon>Bacilli</taxon>
        <taxon>Bacillales</taxon>
        <taxon>Paenibacillaceae</taxon>
        <taxon>Aneurinibacillus group</taxon>
        <taxon>Ammoniphilus</taxon>
    </lineage>
</organism>
<protein>
    <submittedName>
        <fullName evidence="3">Unusual protein kinase regulating ubiquinone biosynthesis (AarF/ABC1/UbiB family)</fullName>
    </submittedName>
</protein>
<dbReference type="GO" id="GO:0016301">
    <property type="term" value="F:kinase activity"/>
    <property type="evidence" value="ECO:0007669"/>
    <property type="project" value="UniProtKB-KW"/>
</dbReference>
<evidence type="ECO:0000256" key="1">
    <source>
        <dbReference type="ARBA" id="ARBA00009670"/>
    </source>
</evidence>
<gene>
    <name evidence="3" type="ORF">J2Z37_001385</name>
</gene>
<reference evidence="3 4" key="1">
    <citation type="submission" date="2021-03" db="EMBL/GenBank/DDBJ databases">
        <title>Genomic Encyclopedia of Type Strains, Phase IV (KMG-IV): sequencing the most valuable type-strain genomes for metagenomic binning, comparative biology and taxonomic classification.</title>
        <authorList>
            <person name="Goeker M."/>
        </authorList>
    </citation>
    <scope>NUCLEOTIDE SEQUENCE [LARGE SCALE GENOMIC DNA]</scope>
    <source>
        <strain evidence="3 4">DSM 24738</strain>
    </source>
</reference>
<dbReference type="PANTHER" id="PTHR10566">
    <property type="entry name" value="CHAPERONE-ACTIVITY OF BC1 COMPLEX CABC1 -RELATED"/>
    <property type="match status" value="1"/>
</dbReference>
<dbReference type="InterPro" id="IPR004147">
    <property type="entry name" value="ABC1_dom"/>
</dbReference>
<name>A0ABS4GM99_9BACL</name>
<dbReference type="SUPFAM" id="SSF56112">
    <property type="entry name" value="Protein kinase-like (PK-like)"/>
    <property type="match status" value="1"/>
</dbReference>
<dbReference type="Proteomes" id="UP001519343">
    <property type="component" value="Unassembled WGS sequence"/>
</dbReference>
<keyword evidence="3" id="KW-0830">Ubiquinone</keyword>
<keyword evidence="3" id="KW-0418">Kinase</keyword>
<comment type="caution">
    <text evidence="3">The sequence shown here is derived from an EMBL/GenBank/DDBJ whole genome shotgun (WGS) entry which is preliminary data.</text>
</comment>